<evidence type="ECO:0000256" key="5">
    <source>
        <dbReference type="ARBA" id="ARBA00015525"/>
    </source>
</evidence>
<comment type="function">
    <text evidence="2">The key enzymatic reactions in nitrogen fixation are catalyzed by the nitrogenase complex, which has 2 components: the iron protein (component 2) and a component 1 which is either a molybdenum-iron protein, a vanadium-iron, or an iron-iron protein.</text>
</comment>
<evidence type="ECO:0000256" key="11">
    <source>
        <dbReference type="ARBA" id="ARBA00023014"/>
    </source>
</evidence>
<evidence type="ECO:0000256" key="2">
    <source>
        <dbReference type="ARBA" id="ARBA00004064"/>
    </source>
</evidence>
<organism evidence="15 16">
    <name type="scientific">Clostridium saccharoperbutylacetonicum N1-4(HMT)</name>
    <dbReference type="NCBI Taxonomy" id="931276"/>
    <lineage>
        <taxon>Bacteria</taxon>
        <taxon>Bacillati</taxon>
        <taxon>Bacillota</taxon>
        <taxon>Clostridia</taxon>
        <taxon>Eubacteriales</taxon>
        <taxon>Clostridiaceae</taxon>
        <taxon>Clostridium</taxon>
    </lineage>
</organism>
<dbReference type="NCBIfam" id="TIGR02929">
    <property type="entry name" value="anfG_nitrog"/>
    <property type="match status" value="1"/>
</dbReference>
<keyword evidence="6" id="KW-0479">Metal-binding</keyword>
<gene>
    <name evidence="15" type="primary">anfG</name>
    <name evidence="15" type="ORF">Cspa_c30890</name>
</gene>
<dbReference type="GO" id="GO:0005506">
    <property type="term" value="F:iron ion binding"/>
    <property type="evidence" value="ECO:0007669"/>
    <property type="project" value="InterPro"/>
</dbReference>
<dbReference type="RefSeq" id="WP_015393169.1">
    <property type="nucleotide sequence ID" value="NC_020291.1"/>
</dbReference>
<keyword evidence="8" id="KW-0067">ATP-binding</keyword>
<comment type="catalytic activity">
    <reaction evidence="14">
        <text>N2 + 8 reduced [2Fe-2S]-[ferredoxin] + 16 ATP + 16 H2O = H2 + 8 oxidized [2Fe-2S]-[ferredoxin] + 2 NH4(+) + 16 ADP + 16 phosphate + 6 H(+)</text>
        <dbReference type="Rhea" id="RHEA:21448"/>
        <dbReference type="Rhea" id="RHEA-COMP:10000"/>
        <dbReference type="Rhea" id="RHEA-COMP:10001"/>
        <dbReference type="ChEBI" id="CHEBI:15377"/>
        <dbReference type="ChEBI" id="CHEBI:15378"/>
        <dbReference type="ChEBI" id="CHEBI:17997"/>
        <dbReference type="ChEBI" id="CHEBI:18276"/>
        <dbReference type="ChEBI" id="CHEBI:28938"/>
        <dbReference type="ChEBI" id="CHEBI:30616"/>
        <dbReference type="ChEBI" id="CHEBI:33737"/>
        <dbReference type="ChEBI" id="CHEBI:33738"/>
        <dbReference type="ChEBI" id="CHEBI:43474"/>
        <dbReference type="ChEBI" id="CHEBI:456216"/>
        <dbReference type="EC" id="1.18.6.1"/>
    </reaction>
</comment>
<evidence type="ECO:0000256" key="6">
    <source>
        <dbReference type="ARBA" id="ARBA00022723"/>
    </source>
</evidence>
<accession>M1LUU1</accession>
<keyword evidence="7" id="KW-0547">Nucleotide-binding</keyword>
<dbReference type="eggNOG" id="ENOG5031CI6">
    <property type="taxonomic scope" value="Bacteria"/>
</dbReference>
<dbReference type="OrthoDB" id="198407at2"/>
<keyword evidence="12" id="KW-0535">Nitrogen fixation</keyword>
<dbReference type="HOGENOM" id="CLU_148675_0_0_9"/>
<dbReference type="GO" id="GO:0051536">
    <property type="term" value="F:iron-sulfur cluster binding"/>
    <property type="evidence" value="ECO:0007669"/>
    <property type="project" value="UniProtKB-KW"/>
</dbReference>
<dbReference type="InterPro" id="IPR014278">
    <property type="entry name" value="Nase_Fe-Fe_dsu"/>
</dbReference>
<proteinExistence type="predicted"/>
<evidence type="ECO:0000256" key="3">
    <source>
        <dbReference type="ARBA" id="ARBA00011515"/>
    </source>
</evidence>
<comment type="subunit">
    <text evidence="3">Hexamer of two alpha, two beta, and two delta chains.</text>
</comment>
<evidence type="ECO:0000313" key="16">
    <source>
        <dbReference type="Proteomes" id="UP000011728"/>
    </source>
</evidence>
<keyword evidence="16" id="KW-1185">Reference proteome</keyword>
<dbReference type="InterPro" id="IPR004349">
    <property type="entry name" value="V/Nase_d_su"/>
</dbReference>
<reference evidence="15 16" key="1">
    <citation type="submission" date="2013-02" db="EMBL/GenBank/DDBJ databases">
        <title>Genome sequence of Clostridium saccharoperbutylacetonicum N1-4(HMT).</title>
        <authorList>
            <person name="Poehlein A."/>
            <person name="Daniel R."/>
        </authorList>
    </citation>
    <scope>NUCLEOTIDE SEQUENCE [LARGE SCALE GENOMIC DNA]</scope>
    <source>
        <strain evidence="16">N1-4(HMT)</strain>
    </source>
</reference>
<evidence type="ECO:0000256" key="4">
    <source>
        <dbReference type="ARBA" id="ARBA00012773"/>
    </source>
</evidence>
<dbReference type="GO" id="GO:0005524">
    <property type="term" value="F:ATP binding"/>
    <property type="evidence" value="ECO:0007669"/>
    <property type="project" value="UniProtKB-KW"/>
</dbReference>
<evidence type="ECO:0000256" key="7">
    <source>
        <dbReference type="ARBA" id="ARBA00022741"/>
    </source>
</evidence>
<sequence length="116" mass="14025">MIDPKKEKMNQLVDYIMKNCLWQFHSRKWDRERQNENILLKTKQLLVGELVKTDTPEDKCYWVDAICLADAFKSRYSWITDMTKEEIEKLMNEVKERMDLITIYGSLNLELTDPRY</sequence>
<keyword evidence="10" id="KW-0408">Iron</keyword>
<dbReference type="EC" id="1.18.6.1" evidence="4"/>
<dbReference type="EMBL" id="CP004121">
    <property type="protein sequence ID" value="AGF56850.1"/>
    <property type="molecule type" value="Genomic_DNA"/>
</dbReference>
<dbReference type="PATRIC" id="fig|931276.5.peg.3106"/>
<evidence type="ECO:0000256" key="14">
    <source>
        <dbReference type="ARBA" id="ARBA00047967"/>
    </source>
</evidence>
<evidence type="ECO:0000256" key="1">
    <source>
        <dbReference type="ARBA" id="ARBA00001915"/>
    </source>
</evidence>
<comment type="cofactor">
    <cofactor evidence="1">
        <name>iron-sulfur cluster</name>
        <dbReference type="ChEBI" id="CHEBI:30408"/>
    </cofactor>
</comment>
<dbReference type="GO" id="GO:0016163">
    <property type="term" value="F:nitrogenase activity"/>
    <property type="evidence" value="ECO:0007669"/>
    <property type="project" value="UniProtKB-EC"/>
</dbReference>
<protein>
    <recommendedName>
        <fullName evidence="5">Nitrogenase iron-iron protein delta chain</fullName>
        <ecNumber evidence="4">1.18.6.1</ecNumber>
    </recommendedName>
    <alternativeName>
        <fullName evidence="13">Nitrogenase component I</fullName>
    </alternativeName>
</protein>
<name>M1LUU1_9CLOT</name>
<dbReference type="Proteomes" id="UP000011728">
    <property type="component" value="Chromosome"/>
</dbReference>
<evidence type="ECO:0000256" key="12">
    <source>
        <dbReference type="ARBA" id="ARBA00023231"/>
    </source>
</evidence>
<dbReference type="KEGG" id="csr:Cspa_c30890"/>
<dbReference type="AlphaFoldDB" id="M1LUU1"/>
<evidence type="ECO:0000313" key="15">
    <source>
        <dbReference type="EMBL" id="AGF56850.1"/>
    </source>
</evidence>
<evidence type="ECO:0000256" key="8">
    <source>
        <dbReference type="ARBA" id="ARBA00022840"/>
    </source>
</evidence>
<evidence type="ECO:0000256" key="13">
    <source>
        <dbReference type="ARBA" id="ARBA00030899"/>
    </source>
</evidence>
<evidence type="ECO:0000256" key="9">
    <source>
        <dbReference type="ARBA" id="ARBA00023002"/>
    </source>
</evidence>
<dbReference type="Pfam" id="PF03139">
    <property type="entry name" value="AnfG_VnfG"/>
    <property type="match status" value="1"/>
</dbReference>
<keyword evidence="9 15" id="KW-0560">Oxidoreductase</keyword>
<evidence type="ECO:0000256" key="10">
    <source>
        <dbReference type="ARBA" id="ARBA00023004"/>
    </source>
</evidence>
<keyword evidence="11" id="KW-0411">Iron-sulfur</keyword>